<dbReference type="SMART" id="SM00487">
    <property type="entry name" value="DEXDc"/>
    <property type="match status" value="1"/>
</dbReference>
<sequence length="1067" mass="124211">MQKIEMSEDGIRQLTGDTFYERGYDYYKNGRVYGLSYNPNNHSWRGLVKGTKVYTVRLYLGEDMDVDPTCTCPAYDSYGACKHVAAVLLSVTQDISSQRRRYAVDQGNTGETSYETDLFAKQLLHTFRDKGEILEAPKPIQSSFTVKLTQTNKKTQFVLTIAMKVGESRPYIVRDIRGFLQAYKNGESFKVNQSFYYTPNHYYFTSNDRMMIEWLMRCYEQEKLFGNLYIHKTEYPRELFISPTISNELLEDVQHTDYTFQHQDKTYPLIELKEMDDQLLFELDYTNQNMFTFEMTDLSSYRFLDSYQYLVEENRFYQITYEQKNVLEKLFRILPFQSKKKHYISTPEMDSFIENVMPQFEQVGQVSMTDRLKKQINTSPLQAKVYLDEVDEALQASVSFQYGDHVFYPFAHQQTTNQLVKRNRDKENQLIERMRDIGFLEMNQSMFLFDYETIYSFLHEDVYWLESYSHVYMSSDVKRMLGDDAHQLQSSVEYNSSEGMLDISFDVEGISDEYVAEVLQALVEKQRYYRIPNGALLQLDGEGFSSFQQLHDNIQFSKQEIEDGKVELPAARSFQVEDALQSDRDTFSNTFQTMLDQLKHPEELEFPLPEGLDAELRDYQHTGYQWMKTLSHYHLGGILADDMGLGKTLQTITYLLSDIQHQDSTYQALVVAPASLVYNWKKEVEKFAPQLTSGVIVGQKKQRKQLIQEHENTNILITSYPTLRQDHEWYEEKSFDCFILDEAQAIKNHLTLTAKAVRAIRAKQYFALSGTPIENSLDELWSIFHTISPGLFGNKKEFTSLDANYIARITRPFILRRVKKDVLEELPDKIETVQYSELTKQQKEVYIGYLQRIQNEMDETIEQKGFEKGKLQILAGLTRLRQICCHPSLFLENYQGESGKLNQLLELTDDLQAQGKRTLIFSQFSSMLQIIYQALEAQGYPAFYLDGSTPTEKRMEMVEAFNQGEKGFFLISLKAGGTGLNLTGADTVILYDLWWNPAVEEQAAGRAHRIGQEKAVQVIRLITEGTIEEKIYHLQQQKRELVDQIIQPGETLLSKLSEAEIRELLEF</sequence>
<dbReference type="InterPro" id="IPR007527">
    <property type="entry name" value="Znf_SWIM"/>
</dbReference>
<dbReference type="InterPro" id="IPR027417">
    <property type="entry name" value="P-loop_NTPase"/>
</dbReference>
<dbReference type="AlphaFoldDB" id="N4WGP9"/>
<dbReference type="eggNOG" id="COG4715">
    <property type="taxonomic scope" value="Bacteria"/>
</dbReference>
<keyword evidence="1" id="KW-0378">Hydrolase</keyword>
<feature type="domain" description="Helicase C-terminal" evidence="5">
    <location>
        <begin position="900"/>
        <end position="1053"/>
    </location>
</feature>
<keyword evidence="6" id="KW-0418">Kinase</keyword>
<dbReference type="GO" id="GO:0008270">
    <property type="term" value="F:zinc ion binding"/>
    <property type="evidence" value="ECO:0007669"/>
    <property type="project" value="UniProtKB-KW"/>
</dbReference>
<evidence type="ECO:0000259" key="4">
    <source>
        <dbReference type="PROSITE" id="PS51192"/>
    </source>
</evidence>
<comment type="caution">
    <text evidence="6">The sequence shown here is derived from an EMBL/GenBank/DDBJ whole genome shotgun (WGS) entry which is preliminary data.</text>
</comment>
<dbReference type="STRING" id="1308866.J416_00564"/>
<dbReference type="Gene3D" id="3.40.50.10810">
    <property type="entry name" value="Tandem AAA-ATPase domain"/>
    <property type="match status" value="1"/>
</dbReference>
<evidence type="ECO:0000256" key="1">
    <source>
        <dbReference type="ARBA" id="ARBA00022801"/>
    </source>
</evidence>
<dbReference type="FunFam" id="3.40.50.300:FF:000533">
    <property type="entry name" value="Helicase, Snf2 family"/>
    <property type="match status" value="1"/>
</dbReference>
<dbReference type="Gene3D" id="3.40.50.300">
    <property type="entry name" value="P-loop containing nucleotide triphosphate hydrolases"/>
    <property type="match status" value="1"/>
</dbReference>
<dbReference type="PANTHER" id="PTHR10799">
    <property type="entry name" value="SNF2/RAD54 HELICASE FAMILY"/>
    <property type="match status" value="1"/>
</dbReference>
<dbReference type="GO" id="GO:0016787">
    <property type="term" value="F:hydrolase activity"/>
    <property type="evidence" value="ECO:0007669"/>
    <property type="project" value="UniProtKB-KW"/>
</dbReference>
<dbReference type="PATRIC" id="fig|1308866.3.peg.116"/>
<keyword evidence="2" id="KW-0862">Zinc</keyword>
<dbReference type="RefSeq" id="WP_003462685.1">
    <property type="nucleotide sequence ID" value="NZ_APML01000003.1"/>
</dbReference>
<dbReference type="CDD" id="cd18793">
    <property type="entry name" value="SF2_C_SNF"/>
    <property type="match status" value="1"/>
</dbReference>
<dbReference type="Pfam" id="PF08455">
    <property type="entry name" value="SNF2_assoc"/>
    <property type="match status" value="1"/>
</dbReference>
<dbReference type="Pfam" id="PF00271">
    <property type="entry name" value="Helicase_C"/>
    <property type="match status" value="1"/>
</dbReference>
<dbReference type="Pfam" id="PF04434">
    <property type="entry name" value="SWIM"/>
    <property type="match status" value="1"/>
</dbReference>
<evidence type="ECO:0000259" key="5">
    <source>
        <dbReference type="PROSITE" id="PS51194"/>
    </source>
</evidence>
<evidence type="ECO:0000256" key="2">
    <source>
        <dbReference type="PROSITE-ProRule" id="PRU00325"/>
    </source>
</evidence>
<evidence type="ECO:0000313" key="7">
    <source>
        <dbReference type="Proteomes" id="UP000012283"/>
    </source>
</evidence>
<dbReference type="InterPro" id="IPR013663">
    <property type="entry name" value="Helicase_SWF/SNF/SWI_bac"/>
</dbReference>
<dbReference type="InterPro" id="IPR001650">
    <property type="entry name" value="Helicase_C-like"/>
</dbReference>
<dbReference type="OrthoDB" id="9760715at2"/>
<keyword evidence="6" id="KW-0808">Transferase</keyword>
<reference evidence="6 7" key="1">
    <citation type="submission" date="2013-03" db="EMBL/GenBank/DDBJ databases">
        <title>Draft genome sequence of Gracibacillus halophilus YIM-C55.5, a moderately halophilic and thermophilic organism from the Xiaochaidamu salt lake.</title>
        <authorList>
            <person name="Sugumar T."/>
            <person name="Polireddy D.R."/>
            <person name="Antony A."/>
            <person name="Madhava Y.R."/>
            <person name="Sivakumar N."/>
        </authorList>
    </citation>
    <scope>NUCLEOTIDE SEQUENCE [LARGE SCALE GENOMIC DNA]</scope>
    <source>
        <strain evidence="6 7">YIM-C55.5</strain>
    </source>
</reference>
<name>N4WGP9_9BACI</name>
<keyword evidence="2" id="KW-0863">Zinc-finger</keyword>
<dbReference type="EMBL" id="APML01000003">
    <property type="protein sequence ID" value="ENH98429.1"/>
    <property type="molecule type" value="Genomic_DNA"/>
</dbReference>
<keyword evidence="2" id="KW-0479">Metal-binding</keyword>
<evidence type="ECO:0000313" key="6">
    <source>
        <dbReference type="EMBL" id="ENH98429.1"/>
    </source>
</evidence>
<dbReference type="Proteomes" id="UP000012283">
    <property type="component" value="Unassembled WGS sequence"/>
</dbReference>
<keyword evidence="6" id="KW-0723">Serine/threonine-protein kinase</keyword>
<dbReference type="InterPro" id="IPR000330">
    <property type="entry name" value="SNF2_N"/>
</dbReference>
<organism evidence="6 7">
    <name type="scientific">Gracilibacillus halophilus YIM-C55.5</name>
    <dbReference type="NCBI Taxonomy" id="1308866"/>
    <lineage>
        <taxon>Bacteria</taxon>
        <taxon>Bacillati</taxon>
        <taxon>Bacillota</taxon>
        <taxon>Bacilli</taxon>
        <taxon>Bacillales</taxon>
        <taxon>Bacillaceae</taxon>
        <taxon>Gracilibacillus</taxon>
    </lineage>
</organism>
<feature type="domain" description="SWIM-type" evidence="3">
    <location>
        <begin position="54"/>
        <end position="92"/>
    </location>
</feature>
<dbReference type="SMART" id="SM00490">
    <property type="entry name" value="HELICc"/>
    <property type="match status" value="1"/>
</dbReference>
<dbReference type="InterPro" id="IPR014001">
    <property type="entry name" value="Helicase_ATP-bd"/>
</dbReference>
<accession>N4WGP9</accession>
<dbReference type="PROSITE" id="PS51194">
    <property type="entry name" value="HELICASE_CTER"/>
    <property type="match status" value="1"/>
</dbReference>
<dbReference type="PROSITE" id="PS51192">
    <property type="entry name" value="HELICASE_ATP_BIND_1"/>
    <property type="match status" value="1"/>
</dbReference>
<proteinExistence type="predicted"/>
<dbReference type="PROSITE" id="PS50966">
    <property type="entry name" value="ZF_SWIM"/>
    <property type="match status" value="1"/>
</dbReference>
<dbReference type="InterPro" id="IPR038718">
    <property type="entry name" value="SNF2-like_sf"/>
</dbReference>
<keyword evidence="7" id="KW-1185">Reference proteome</keyword>
<protein>
    <submittedName>
        <fullName evidence="6">Non-specific serine/threonine protein kinase</fullName>
    </submittedName>
</protein>
<gene>
    <name evidence="6" type="ORF">J416_00564</name>
</gene>
<dbReference type="SUPFAM" id="SSF52540">
    <property type="entry name" value="P-loop containing nucleoside triphosphate hydrolases"/>
    <property type="match status" value="2"/>
</dbReference>
<dbReference type="GO" id="GO:0005524">
    <property type="term" value="F:ATP binding"/>
    <property type="evidence" value="ECO:0007669"/>
    <property type="project" value="InterPro"/>
</dbReference>
<dbReference type="Pfam" id="PF00176">
    <property type="entry name" value="SNF2-rel_dom"/>
    <property type="match status" value="1"/>
</dbReference>
<evidence type="ECO:0000259" key="3">
    <source>
        <dbReference type="PROSITE" id="PS50966"/>
    </source>
</evidence>
<dbReference type="InterPro" id="IPR049730">
    <property type="entry name" value="SNF2/RAD54-like_C"/>
</dbReference>
<dbReference type="eggNOG" id="COG0553">
    <property type="taxonomic scope" value="Bacteria"/>
</dbReference>
<dbReference type="GO" id="GO:0004674">
    <property type="term" value="F:protein serine/threonine kinase activity"/>
    <property type="evidence" value="ECO:0007669"/>
    <property type="project" value="UniProtKB-KW"/>
</dbReference>
<feature type="domain" description="Helicase ATP-binding" evidence="4">
    <location>
        <begin position="628"/>
        <end position="790"/>
    </location>
</feature>